<organism evidence="2 3">
    <name type="scientific">Weissella oryzae (strain DSM 25784 / JCM 18191 / LMG 30913 / SG25)</name>
    <dbReference type="NCBI Taxonomy" id="1329250"/>
    <lineage>
        <taxon>Bacteria</taxon>
        <taxon>Bacillati</taxon>
        <taxon>Bacillota</taxon>
        <taxon>Bacilli</taxon>
        <taxon>Lactobacillales</taxon>
        <taxon>Lactobacillaceae</taxon>
        <taxon>Weissella</taxon>
    </lineage>
</organism>
<keyword evidence="3" id="KW-1185">Reference proteome</keyword>
<dbReference type="EMBL" id="DF820491">
    <property type="protein sequence ID" value="GAK31231.1"/>
    <property type="molecule type" value="Genomic_DNA"/>
</dbReference>
<sequence>MQKRHKDIQLIEYYQSQNLINKNLSSYNVKQSKLAGHSKSFLGLALLIILLGLGLIKQLVF</sequence>
<dbReference type="RefSeq" id="WP_027699238.1">
    <property type="nucleotide sequence ID" value="NZ_DF820491.1"/>
</dbReference>
<keyword evidence="1" id="KW-0472">Membrane</keyword>
<accession>A0A069D1K4</accession>
<protein>
    <submittedName>
        <fullName evidence="2">Acyl-CoA dehydrogenase</fullName>
    </submittedName>
</protein>
<keyword evidence="1" id="KW-1133">Transmembrane helix</keyword>
<proteinExistence type="predicted"/>
<feature type="transmembrane region" description="Helical" evidence="1">
    <location>
        <begin position="40"/>
        <end position="60"/>
    </location>
</feature>
<dbReference type="Proteomes" id="UP000030643">
    <property type="component" value="Unassembled WGS sequence"/>
</dbReference>
<evidence type="ECO:0000256" key="1">
    <source>
        <dbReference type="SAM" id="Phobius"/>
    </source>
</evidence>
<dbReference type="AlphaFoldDB" id="A0A069D1K4"/>
<keyword evidence="1" id="KW-0812">Transmembrane</keyword>
<evidence type="ECO:0000313" key="2">
    <source>
        <dbReference type="EMBL" id="GAK31231.1"/>
    </source>
</evidence>
<name>A0A069D1K4_WEIOS</name>
<evidence type="ECO:0000313" key="3">
    <source>
        <dbReference type="Proteomes" id="UP000030643"/>
    </source>
</evidence>
<dbReference type="STRING" id="1329250.WOSG25_080630"/>
<gene>
    <name evidence="2" type="primary">fadE</name>
    <name evidence="2" type="ORF">WOSG25_080630</name>
</gene>
<reference evidence="3" key="1">
    <citation type="journal article" date="2014" name="Genome Announc.">
        <title>Draft genome sequence of Weissella oryzae SG25T, isolated from fermented rice grains.</title>
        <authorList>
            <person name="Tanizawa Y."/>
            <person name="Fujisawa T."/>
            <person name="Mochizuki T."/>
            <person name="Kaminuma E."/>
            <person name="Suzuki Y."/>
            <person name="Nakamura Y."/>
            <person name="Tohno M."/>
        </authorList>
    </citation>
    <scope>NUCLEOTIDE SEQUENCE [LARGE SCALE GENOMIC DNA]</scope>
    <source>
        <strain evidence="3">DSM 25784 / JCM 18191 / LMG 30913 / SG25</strain>
    </source>
</reference>